<evidence type="ECO:0000256" key="1">
    <source>
        <dbReference type="ARBA" id="ARBA00005858"/>
    </source>
</evidence>
<comment type="subcellular location">
    <subcellularLocation>
        <location evidence="7">Nucleus</location>
        <location evidence="7">Nucleolus</location>
    </subcellularLocation>
</comment>
<reference evidence="12 13" key="1">
    <citation type="submission" date="2016-08" db="EMBL/GenBank/DDBJ databases">
        <title>A Parts List for Fungal Cellulosomes Revealed by Comparative Genomics.</title>
        <authorList>
            <consortium name="DOE Joint Genome Institute"/>
            <person name="Haitjema C.H."/>
            <person name="Gilmore S.P."/>
            <person name="Henske J.K."/>
            <person name="Solomon K.V."/>
            <person name="De Groot R."/>
            <person name="Kuo A."/>
            <person name="Mondo S.J."/>
            <person name="Salamov A.A."/>
            <person name="Labutti K."/>
            <person name="Zhao Z."/>
            <person name="Chiniquy J."/>
            <person name="Barry K."/>
            <person name="Brewer H.M."/>
            <person name="Purvine S.O."/>
            <person name="Wright A.T."/>
            <person name="Boxma B."/>
            <person name="Van Alen T."/>
            <person name="Hackstein J.H."/>
            <person name="Baker S.E."/>
            <person name="Grigoriev I.V."/>
            <person name="O'Malley M.A."/>
        </authorList>
    </citation>
    <scope>NUCLEOTIDE SEQUENCE [LARGE SCALE GENOMIC DNA]</scope>
    <source>
        <strain evidence="12 13">G1</strain>
    </source>
</reference>
<dbReference type="SUPFAM" id="SSF144206">
    <property type="entry name" value="NOB1 zinc finger-like"/>
    <property type="match status" value="1"/>
</dbReference>
<dbReference type="InterPro" id="IPR039907">
    <property type="entry name" value="NOB1"/>
</dbReference>
<comment type="similarity">
    <text evidence="1 7">Belongs to the NOB1 family.</text>
</comment>
<dbReference type="Pfam" id="PF17146">
    <property type="entry name" value="PIN_6"/>
    <property type="match status" value="1"/>
</dbReference>
<evidence type="ECO:0000256" key="3">
    <source>
        <dbReference type="ARBA" id="ARBA00022723"/>
    </source>
</evidence>
<dbReference type="GO" id="GO:0004521">
    <property type="term" value="F:RNA endonuclease activity"/>
    <property type="evidence" value="ECO:0007669"/>
    <property type="project" value="UniProtKB-UniRule"/>
</dbReference>
<dbReference type="EMBL" id="MCOG01000032">
    <property type="protein sequence ID" value="ORY73713.1"/>
    <property type="molecule type" value="Genomic_DNA"/>
</dbReference>
<dbReference type="GO" id="GO:0030688">
    <property type="term" value="C:preribosome, small subunit precursor"/>
    <property type="evidence" value="ECO:0007669"/>
    <property type="project" value="TreeGrafter"/>
</dbReference>
<keyword evidence="13" id="KW-1185">Reference proteome</keyword>
<dbReference type="PANTHER" id="PTHR12814:SF2">
    <property type="entry name" value="RNA-BINDING PROTEIN NOB1"/>
    <property type="match status" value="1"/>
</dbReference>
<feature type="binding site" evidence="8">
    <location>
        <position position="314"/>
    </location>
    <ligand>
        <name>Zn(2+)</name>
        <dbReference type="ChEBI" id="CHEBI:29105"/>
    </ligand>
</feature>
<keyword evidence="4" id="KW-0378">Hydrolase</keyword>
<evidence type="ECO:0000256" key="8">
    <source>
        <dbReference type="PIRSR" id="PIRSR037125-1"/>
    </source>
</evidence>
<dbReference type="GO" id="GO:0030490">
    <property type="term" value="P:maturation of SSU-rRNA"/>
    <property type="evidence" value="ECO:0007669"/>
    <property type="project" value="TreeGrafter"/>
</dbReference>
<protein>
    <recommendedName>
        <fullName evidence="7">20S-pre-rRNA D-site endonuclease NOB1</fullName>
    </recommendedName>
</protein>
<dbReference type="PANTHER" id="PTHR12814">
    <property type="entry name" value="RNA-BINDING PROTEIN NOB1"/>
    <property type="match status" value="1"/>
</dbReference>
<feature type="region of interest" description="Disordered" evidence="9">
    <location>
        <begin position="175"/>
        <end position="248"/>
    </location>
</feature>
<keyword evidence="2" id="KW-0540">Nuclease</keyword>
<dbReference type="Gene3D" id="3.40.50.1010">
    <property type="entry name" value="5'-nuclease"/>
    <property type="match status" value="1"/>
</dbReference>
<feature type="region of interest" description="Disordered" evidence="9">
    <location>
        <begin position="422"/>
        <end position="459"/>
    </location>
</feature>
<evidence type="ECO:0000313" key="12">
    <source>
        <dbReference type="EMBL" id="ORY73713.1"/>
    </source>
</evidence>
<comment type="caution">
    <text evidence="12">The sequence shown here is derived from an EMBL/GenBank/DDBJ whole genome shotgun (WGS) entry which is preliminary data.</text>
</comment>
<name>A0A1Y2EQ39_9FUNG</name>
<dbReference type="OrthoDB" id="446759at2759"/>
<dbReference type="InterPro" id="IPR017117">
    <property type="entry name" value="Nob1_euk"/>
</dbReference>
<evidence type="ECO:0000256" key="2">
    <source>
        <dbReference type="ARBA" id="ARBA00022722"/>
    </source>
</evidence>
<evidence type="ECO:0000256" key="6">
    <source>
        <dbReference type="ARBA" id="ARBA00023242"/>
    </source>
</evidence>
<feature type="region of interest" description="Disordered" evidence="9">
    <location>
        <begin position="120"/>
        <end position="159"/>
    </location>
</feature>
<accession>A0A1Y2EQ39</accession>
<feature type="domain" description="Nin one binding (NOB1) Zn-ribbon-like" evidence="10">
    <location>
        <begin position="301"/>
        <end position="372"/>
    </location>
</feature>
<evidence type="ECO:0000256" key="9">
    <source>
        <dbReference type="SAM" id="MobiDB-lite"/>
    </source>
</evidence>
<evidence type="ECO:0000256" key="4">
    <source>
        <dbReference type="ARBA" id="ARBA00022801"/>
    </source>
</evidence>
<gene>
    <name evidence="12" type="ORF">LY90DRAFT_451774</name>
</gene>
<dbReference type="GO" id="GO:0005737">
    <property type="term" value="C:cytoplasm"/>
    <property type="evidence" value="ECO:0007669"/>
    <property type="project" value="UniProtKB-ARBA"/>
</dbReference>
<comment type="function">
    <text evidence="7">Required for the synthesis of 40S ribosome subunits. Has a role in processing 20S pre-rRNA into the mature 18S rRNA, where it is required for cleavage at the 3' end of the mature 18S rRNA (D-site). Accompanies the 20S pre-rRNA from the nucleus to the cytoplasm.</text>
</comment>
<dbReference type="PIRSF" id="PIRSF037125">
    <property type="entry name" value="D-site_20S_pre-rRNA_nuclease"/>
    <property type="match status" value="1"/>
</dbReference>
<dbReference type="Gene3D" id="6.20.210.10">
    <property type="entry name" value="Nin one binding (NOB1), Zn-ribbon-like"/>
    <property type="match status" value="1"/>
</dbReference>
<evidence type="ECO:0000256" key="5">
    <source>
        <dbReference type="ARBA" id="ARBA00022833"/>
    </source>
</evidence>
<feature type="compositionally biased region" description="Basic and acidic residues" evidence="9">
    <location>
        <begin position="128"/>
        <end position="149"/>
    </location>
</feature>
<keyword evidence="5 7" id="KW-0862">Zinc</keyword>
<evidence type="ECO:0000256" key="7">
    <source>
        <dbReference type="PIRNR" id="PIRNR037125"/>
    </source>
</evidence>
<evidence type="ECO:0000313" key="13">
    <source>
        <dbReference type="Proteomes" id="UP000193920"/>
    </source>
</evidence>
<feature type="binding site" evidence="8">
    <location>
        <position position="311"/>
    </location>
    <ligand>
        <name>Zn(2+)</name>
        <dbReference type="ChEBI" id="CHEBI:29105"/>
    </ligand>
</feature>
<dbReference type="InterPro" id="IPR033411">
    <property type="entry name" value="Ribonuclease_PIN"/>
</dbReference>
<dbReference type="Pfam" id="PF08772">
    <property type="entry name" value="Zn_ribbon_NOB1"/>
    <property type="match status" value="1"/>
</dbReference>
<dbReference type="AlphaFoldDB" id="A0A1Y2EQ39"/>
<dbReference type="GO" id="GO:0016787">
    <property type="term" value="F:hydrolase activity"/>
    <property type="evidence" value="ECO:0007669"/>
    <property type="project" value="UniProtKB-KW"/>
</dbReference>
<dbReference type="Proteomes" id="UP000193920">
    <property type="component" value="Unassembled WGS sequence"/>
</dbReference>
<sequence length="459" mass="53463">MTIVNNKNKDTVVSLVLDSAPLIKRVNLFNMAQKFYTIPEVIAEIRDKQAREQLENSLVDIQVKVPSEEALNAVIKFAKKTGDLATLSKTDLKVIALTWMLEKEAGNLESIRTEPVKSQVQFGKQKGKKSDEKMEEKKLEETKAENEIKNEEDDLGAFNEQIDWEQEFVEIEDKEFESDYEVDIDAEEDENIEEKEEKQDIKEEKKEEKEEIKEESKEPKEELKEEATSGEKEKNEEEDDDEGWITPDNINKYHAKHYGWDKRDKSEAKTYDVACMTADFAMQNVLLQMNLKILSVDGMIIKRLKNWVLRCHACYFSTSDMSKKFCPQCGHDTLIRTSVSVDKYGNKVFHLKKNFNYRLRGTKYSIPTYVGGQNANNIILSEDQNEYQKALKQQKFKARKEKVVDLLDPDYLNTLFTGEDSKLNSRNKGKTRKTRNDYTGDIIIGYGRRNPNERRRRRK</sequence>
<feature type="compositionally biased region" description="Acidic residues" evidence="9">
    <location>
        <begin position="175"/>
        <end position="194"/>
    </location>
</feature>
<feature type="binding site" evidence="8">
    <location>
        <position position="329"/>
    </location>
    <ligand>
        <name>Zn(2+)</name>
        <dbReference type="ChEBI" id="CHEBI:29105"/>
    </ligand>
</feature>
<dbReference type="STRING" id="1754190.A0A1Y2EQ39"/>
<organism evidence="12 13">
    <name type="scientific">Neocallimastix californiae</name>
    <dbReference type="NCBI Taxonomy" id="1754190"/>
    <lineage>
        <taxon>Eukaryota</taxon>
        <taxon>Fungi</taxon>
        <taxon>Fungi incertae sedis</taxon>
        <taxon>Chytridiomycota</taxon>
        <taxon>Chytridiomycota incertae sedis</taxon>
        <taxon>Neocallimastigomycetes</taxon>
        <taxon>Neocallimastigales</taxon>
        <taxon>Neocallimastigaceae</taxon>
        <taxon>Neocallimastix</taxon>
    </lineage>
</organism>
<feature type="binding site" evidence="8">
    <location>
        <position position="326"/>
    </location>
    <ligand>
        <name>Zn(2+)</name>
        <dbReference type="ChEBI" id="CHEBI:29105"/>
    </ligand>
</feature>
<feature type="domain" description="Ribonuclease PIN" evidence="11">
    <location>
        <begin position="15"/>
        <end position="101"/>
    </location>
</feature>
<feature type="compositionally biased region" description="Basic and acidic residues" evidence="9">
    <location>
        <begin position="195"/>
        <end position="235"/>
    </location>
</feature>
<dbReference type="GO" id="GO:0005730">
    <property type="term" value="C:nucleolus"/>
    <property type="evidence" value="ECO:0007669"/>
    <property type="project" value="UniProtKB-SubCell"/>
</dbReference>
<dbReference type="InterPro" id="IPR014881">
    <property type="entry name" value="NOB1_Zn-bd"/>
</dbReference>
<keyword evidence="3 7" id="KW-0479">Metal-binding</keyword>
<dbReference type="FunFam" id="3.40.50.1010:FF:000020">
    <property type="entry name" value="20S-pre-rRNA D-site endonuclease NOB1"/>
    <property type="match status" value="1"/>
</dbReference>
<dbReference type="CDD" id="cd09876">
    <property type="entry name" value="PIN_Nob1-like"/>
    <property type="match status" value="1"/>
</dbReference>
<proteinExistence type="inferred from homology"/>
<dbReference type="InterPro" id="IPR036283">
    <property type="entry name" value="NOB1_Zf-like_sf"/>
</dbReference>
<evidence type="ECO:0000259" key="10">
    <source>
        <dbReference type="Pfam" id="PF08772"/>
    </source>
</evidence>
<evidence type="ECO:0000259" key="11">
    <source>
        <dbReference type="Pfam" id="PF17146"/>
    </source>
</evidence>
<keyword evidence="6 7" id="KW-0539">Nucleus</keyword>
<dbReference type="GO" id="GO:0046872">
    <property type="term" value="F:metal ion binding"/>
    <property type="evidence" value="ECO:0007669"/>
    <property type="project" value="UniProtKB-UniRule"/>
</dbReference>